<feature type="transmembrane region" description="Helical" evidence="1">
    <location>
        <begin position="7"/>
        <end position="28"/>
    </location>
</feature>
<keyword evidence="1" id="KW-0472">Membrane</keyword>
<gene>
    <name evidence="2" type="ORF">pEaSNUABM12_00019</name>
</gene>
<keyword evidence="1" id="KW-0812">Transmembrane</keyword>
<organism evidence="2 3">
    <name type="scientific">Erwinia phage pEa_SNUABM_12</name>
    <dbReference type="NCBI Taxonomy" id="2768773"/>
    <lineage>
        <taxon>Viruses</taxon>
        <taxon>Duplodnaviria</taxon>
        <taxon>Heunggongvirae</taxon>
        <taxon>Uroviricota</taxon>
        <taxon>Caudoviricetes</taxon>
        <taxon>Eneladusvirus</taxon>
        <taxon>Eneladusvirus BF</taxon>
    </lineage>
</organism>
<proteinExistence type="predicted"/>
<keyword evidence="1" id="KW-1133">Transmembrane helix</keyword>
<sequence>MRFIKYSLIGYFGMALLCTVLVICITVLDYFDGDFYVKYIYGGSHFRYVIEFALPAIFKSSFWGVPCAILIAWKVERIKVNDMHNNSIKEHFGIDYPKKD</sequence>
<evidence type="ECO:0000256" key="1">
    <source>
        <dbReference type="SAM" id="Phobius"/>
    </source>
</evidence>
<accession>A0A7L8ZKN8</accession>
<evidence type="ECO:0000313" key="2">
    <source>
        <dbReference type="EMBL" id="QOI70957.1"/>
    </source>
</evidence>
<evidence type="ECO:0000313" key="3">
    <source>
        <dbReference type="Proteomes" id="UP000594095"/>
    </source>
</evidence>
<dbReference type="EMBL" id="MT939486">
    <property type="protein sequence ID" value="QOI70957.1"/>
    <property type="molecule type" value="Genomic_DNA"/>
</dbReference>
<evidence type="ECO:0008006" key="4">
    <source>
        <dbReference type="Google" id="ProtNLM"/>
    </source>
</evidence>
<name>A0A7L8ZKN8_9CAUD</name>
<reference evidence="2 3" key="1">
    <citation type="submission" date="2020-08" db="EMBL/GenBank/DDBJ databases">
        <title>Complete genome sequence of Erwinia phage pEa_SNUABM_12.</title>
        <authorList>
            <person name="Kim S.G."/>
            <person name="Lee S.B."/>
            <person name="Park S.C."/>
        </authorList>
    </citation>
    <scope>NUCLEOTIDE SEQUENCE [LARGE SCALE GENOMIC DNA]</scope>
</reference>
<dbReference type="Proteomes" id="UP000594095">
    <property type="component" value="Genome"/>
</dbReference>
<protein>
    <recommendedName>
        <fullName evidence="4">Transmembrane protein</fullName>
    </recommendedName>
</protein>
<feature type="transmembrane region" description="Helical" evidence="1">
    <location>
        <begin position="48"/>
        <end position="73"/>
    </location>
</feature>